<dbReference type="InterPro" id="IPR013128">
    <property type="entry name" value="Peptidase_C1A"/>
</dbReference>
<accession>A0AAN8F7J1</accession>
<gene>
    <name evidence="12" type="ORF">GCK32_000262</name>
</gene>
<proteinExistence type="inferred from homology"/>
<evidence type="ECO:0000256" key="9">
    <source>
        <dbReference type="ARBA" id="ARBA00057399"/>
    </source>
</evidence>
<evidence type="ECO:0000256" key="3">
    <source>
        <dbReference type="ARBA" id="ARBA00022729"/>
    </source>
</evidence>
<name>A0AAN8F7J1_TRICO</name>
<evidence type="ECO:0000256" key="2">
    <source>
        <dbReference type="ARBA" id="ARBA00022670"/>
    </source>
</evidence>
<feature type="domain" description="Peptidase C1A papain C-terminal" evidence="11">
    <location>
        <begin position="397"/>
        <end position="616"/>
    </location>
</feature>
<dbReference type="InterPro" id="IPR038765">
    <property type="entry name" value="Papain-like_cys_pep_sf"/>
</dbReference>
<dbReference type="Proteomes" id="UP001331761">
    <property type="component" value="Unassembled WGS sequence"/>
</dbReference>
<dbReference type="PANTHER" id="PTHR12411">
    <property type="entry name" value="CYSTEINE PROTEASE FAMILY C1-RELATED"/>
    <property type="match status" value="1"/>
</dbReference>
<evidence type="ECO:0000256" key="10">
    <source>
        <dbReference type="SAM" id="SignalP"/>
    </source>
</evidence>
<evidence type="ECO:0000313" key="13">
    <source>
        <dbReference type="Proteomes" id="UP001331761"/>
    </source>
</evidence>
<reference evidence="12 13" key="1">
    <citation type="submission" date="2019-10" db="EMBL/GenBank/DDBJ databases">
        <title>Assembly and Annotation for the nematode Trichostrongylus colubriformis.</title>
        <authorList>
            <person name="Martin J."/>
        </authorList>
    </citation>
    <scope>NUCLEOTIDE SEQUENCE [LARGE SCALE GENOMIC DNA]</scope>
    <source>
        <strain evidence="12">G859</strain>
        <tissue evidence="12">Whole worm</tissue>
    </source>
</reference>
<keyword evidence="6" id="KW-0865">Zymogen</keyword>
<keyword evidence="8" id="KW-0325">Glycoprotein</keyword>
<dbReference type="InterPro" id="IPR000668">
    <property type="entry name" value="Peptidase_C1A_C"/>
</dbReference>
<comment type="function">
    <text evidence="9">Expression of the protease correlates with blood-feeding and suggests a role for the protease in blood digestion.</text>
</comment>
<keyword evidence="4" id="KW-0378">Hydrolase</keyword>
<dbReference type="PROSITE" id="PS00139">
    <property type="entry name" value="THIOL_PROTEASE_CYS"/>
    <property type="match status" value="3"/>
</dbReference>
<evidence type="ECO:0000256" key="5">
    <source>
        <dbReference type="ARBA" id="ARBA00022807"/>
    </source>
</evidence>
<feature type="domain" description="Peptidase C1A papain C-terminal" evidence="11">
    <location>
        <begin position="94"/>
        <end position="334"/>
    </location>
</feature>
<dbReference type="GO" id="GO:0008234">
    <property type="term" value="F:cysteine-type peptidase activity"/>
    <property type="evidence" value="ECO:0007669"/>
    <property type="project" value="UniProtKB-KW"/>
</dbReference>
<dbReference type="SUPFAM" id="SSF54001">
    <property type="entry name" value="Cysteine proteinases"/>
    <property type="match status" value="3"/>
</dbReference>
<keyword evidence="5" id="KW-0788">Thiol protease</keyword>
<dbReference type="Gene3D" id="3.90.70.10">
    <property type="entry name" value="Cysteine proteinases"/>
    <property type="match status" value="3"/>
</dbReference>
<keyword evidence="7" id="KW-1015">Disulfide bond</keyword>
<sequence length="918" mass="102668">MKYCTIALCICLFRVAAASEADVLAALKAKKIPLEAQLLTGDALVKYLRENQKFFKVGTTSKAKETMHRVMDAKFLNQNRKPPVENEEDSGDDIPESFDGREVWKNCSSLFYIRDQANCGSCWAVSSSAAMSDRICIASKGAIQVEISAEDIMSCCTECGDGCYGGDPLKAFQYFKDIGVVTGGNYGTKGSCRPYEIHPCGHHENETYYGECYDTAETPKCRKRCMIGYKKSYIMDKFYGKTAYQLPNSVQAIQRDIMKNGPLVAAFYVYADFDEYTSGIYKHTAGPQTGGHAVKMIGWGKEGDVPYWIIANSWNSDWGENGIIDIEEKPSLRITSKKYSVIALCICLFRVAVASEAEVLAALKAEKIPLEAQVLTGEALVKYLRENQKFFKKVRKFVYSFDGREVWKNCSSLFDIRDQSNCGSCWAVSSAAAMSDRVCIASQGAIQAEISAEDIMTCCTDCGDGDLVALTKFIHVDIMEMRLTTESAMTRRRLRSARKDACLATRSHTEWTSFTVRKTAYQLPNSVQAIQRDIMKNGPVVAAFDVYEDFQEYESGIYKHTAGPQLGGHAVKVIGWGKEGNIPYWLIANSWHSDWGENVSMAKDDHLFQKYCVTALCVYLLRLAIGSVADVLAALKAEKIPPEAQFLTGDALVKYLRENQNLFEVETTPKGKGKMYMVMDAKFRNRNSRPPVADEEGDDYNDDDIPEKLVHSFDGRVAWSYCSSLFHIRDQANCGSCWAVSSASAMSDRICIASKGAIQERISDEDILACCRECGAGCHGGDPLAAFQYFQQNGVVSGGNYRSKGCCRPYEIHPCGRHGNETFYGDCYDMAETPKCKKRCMPGHRKSYVMDKFYGKSAYQLPRQEIAIQRDIMNNGPVVAAFDVYEDFRLYKSGIYKAASRSAYKLVPTYRRTRRSKR</sequence>
<evidence type="ECO:0000256" key="6">
    <source>
        <dbReference type="ARBA" id="ARBA00023145"/>
    </source>
</evidence>
<dbReference type="InterPro" id="IPR025660">
    <property type="entry name" value="Pept_his_AS"/>
</dbReference>
<feature type="chain" id="PRO_5042953928" description="Peptidase C1A papain C-terminal domain-containing protein" evidence="10">
    <location>
        <begin position="19"/>
        <end position="918"/>
    </location>
</feature>
<comment type="similarity">
    <text evidence="1">Belongs to the peptidase C1 family.</text>
</comment>
<dbReference type="PROSITE" id="PS00639">
    <property type="entry name" value="THIOL_PROTEASE_HIS"/>
    <property type="match status" value="2"/>
</dbReference>
<dbReference type="GO" id="GO:0006508">
    <property type="term" value="P:proteolysis"/>
    <property type="evidence" value="ECO:0007669"/>
    <property type="project" value="UniProtKB-KW"/>
</dbReference>
<evidence type="ECO:0000256" key="8">
    <source>
        <dbReference type="ARBA" id="ARBA00023180"/>
    </source>
</evidence>
<organism evidence="12 13">
    <name type="scientific">Trichostrongylus colubriformis</name>
    <name type="common">Black scour worm</name>
    <dbReference type="NCBI Taxonomy" id="6319"/>
    <lineage>
        <taxon>Eukaryota</taxon>
        <taxon>Metazoa</taxon>
        <taxon>Ecdysozoa</taxon>
        <taxon>Nematoda</taxon>
        <taxon>Chromadorea</taxon>
        <taxon>Rhabditida</taxon>
        <taxon>Rhabditina</taxon>
        <taxon>Rhabditomorpha</taxon>
        <taxon>Strongyloidea</taxon>
        <taxon>Trichostrongylidae</taxon>
        <taxon>Trichostrongylus</taxon>
    </lineage>
</organism>
<dbReference type="FunFam" id="3.90.70.10:FF:000031">
    <property type="entry name" value="Cathepsin B"/>
    <property type="match status" value="2"/>
</dbReference>
<evidence type="ECO:0000256" key="4">
    <source>
        <dbReference type="ARBA" id="ARBA00022801"/>
    </source>
</evidence>
<keyword evidence="13" id="KW-1185">Reference proteome</keyword>
<dbReference type="AlphaFoldDB" id="A0AAN8F7J1"/>
<feature type="domain" description="Peptidase C1A papain C-terminal" evidence="11">
    <location>
        <begin position="709"/>
        <end position="918"/>
    </location>
</feature>
<evidence type="ECO:0000256" key="1">
    <source>
        <dbReference type="ARBA" id="ARBA00008455"/>
    </source>
</evidence>
<evidence type="ECO:0000259" key="11">
    <source>
        <dbReference type="SMART" id="SM00645"/>
    </source>
</evidence>
<dbReference type="Pfam" id="PF00112">
    <property type="entry name" value="Peptidase_C1"/>
    <property type="match status" value="3"/>
</dbReference>
<dbReference type="InterPro" id="IPR000169">
    <property type="entry name" value="Pept_cys_AS"/>
</dbReference>
<protein>
    <recommendedName>
        <fullName evidence="11">Peptidase C1A papain C-terminal domain-containing protein</fullName>
    </recommendedName>
</protein>
<dbReference type="PRINTS" id="PR00705">
    <property type="entry name" value="PAPAIN"/>
</dbReference>
<keyword evidence="2" id="KW-0645">Protease</keyword>
<keyword evidence="3 10" id="KW-0732">Signal</keyword>
<comment type="caution">
    <text evidence="12">The sequence shown here is derived from an EMBL/GenBank/DDBJ whole genome shotgun (WGS) entry which is preliminary data.</text>
</comment>
<evidence type="ECO:0000256" key="7">
    <source>
        <dbReference type="ARBA" id="ARBA00023157"/>
    </source>
</evidence>
<feature type="signal peptide" evidence="10">
    <location>
        <begin position="1"/>
        <end position="18"/>
    </location>
</feature>
<dbReference type="EMBL" id="WIXE01023458">
    <property type="protein sequence ID" value="KAK5966478.1"/>
    <property type="molecule type" value="Genomic_DNA"/>
</dbReference>
<dbReference type="SMART" id="SM00645">
    <property type="entry name" value="Pept_C1"/>
    <property type="match status" value="3"/>
</dbReference>
<dbReference type="CDD" id="cd02620">
    <property type="entry name" value="Peptidase_C1A_CathepsinB"/>
    <property type="match status" value="1"/>
</dbReference>
<evidence type="ECO:0000313" key="12">
    <source>
        <dbReference type="EMBL" id="KAK5966478.1"/>
    </source>
</evidence>